<evidence type="ECO:0008006" key="3">
    <source>
        <dbReference type="Google" id="ProtNLM"/>
    </source>
</evidence>
<evidence type="ECO:0000313" key="2">
    <source>
        <dbReference type="Proteomes" id="UP000231564"/>
    </source>
</evidence>
<dbReference type="KEGG" id="tmar:MARIT_2762"/>
<organism evidence="1 2">
    <name type="scientific">Tenacibaculum maritimum NCIMB 2154</name>
    <dbReference type="NCBI Taxonomy" id="1349785"/>
    <lineage>
        <taxon>Bacteria</taxon>
        <taxon>Pseudomonadati</taxon>
        <taxon>Bacteroidota</taxon>
        <taxon>Flavobacteriia</taxon>
        <taxon>Flavobacteriales</taxon>
        <taxon>Flavobacteriaceae</taxon>
        <taxon>Tenacibaculum</taxon>
    </lineage>
</organism>
<reference evidence="1 2" key="1">
    <citation type="submission" date="2016-11" db="EMBL/GenBank/DDBJ databases">
        <authorList>
            <person name="Jaros S."/>
            <person name="Januszkiewicz K."/>
            <person name="Wedrychowicz H."/>
        </authorList>
    </citation>
    <scope>NUCLEOTIDE SEQUENCE [LARGE SCALE GENOMIC DNA]</scope>
    <source>
        <strain evidence="1">NCIMB 2154T</strain>
    </source>
</reference>
<proteinExistence type="predicted"/>
<keyword evidence="2" id="KW-1185">Reference proteome</keyword>
<dbReference type="EMBL" id="LT634361">
    <property type="protein sequence ID" value="SFZ84467.1"/>
    <property type="molecule type" value="Genomic_DNA"/>
</dbReference>
<dbReference type="InterPro" id="IPR032315">
    <property type="entry name" value="DUF4846"/>
</dbReference>
<dbReference type="OrthoDB" id="5511471at2"/>
<accession>A0A2H1ECJ0</accession>
<sequence length="286" mass="32840">MKKIVIVLLILISSILYTERKKIMNPIIAVITKSSHINEKGITIKNRVKPSYGYKRVSYEAGTFESFIQNYTLKEYGSSIINYDKTKYFYQIGHIGILTLSVPENGLQQCADALIRLRAEYLWKTNQKEKIGFEFTSGHYCSWKKYAGGYRPKIEGNKVTFYKIAKANYTKTAFYKYLNLIYTYSGTLSLYNELPKVVREEDLQLGDMLVKPGTPGHILMLVDEVINKKGEKLFVLAQGNTPAQSVHLLKNFNNASLTPWYSLKKNALIQVPGYSFDNSQFIRFKN</sequence>
<dbReference type="Pfam" id="PF16138">
    <property type="entry name" value="DUF4846"/>
    <property type="match status" value="1"/>
</dbReference>
<dbReference type="STRING" id="1349785.GCA_000509405_01755"/>
<dbReference type="AlphaFoldDB" id="A0A2H1ECJ0"/>
<protein>
    <recommendedName>
        <fullName evidence="3">DUF4846 domain-containing protein</fullName>
    </recommendedName>
</protein>
<evidence type="ECO:0000313" key="1">
    <source>
        <dbReference type="EMBL" id="SFZ84467.1"/>
    </source>
</evidence>
<gene>
    <name evidence="1" type="ORF">MARIT_2762</name>
</gene>
<name>A0A2H1ECJ0_9FLAO</name>
<dbReference type="Proteomes" id="UP000231564">
    <property type="component" value="Chromosome MARIT"/>
</dbReference>